<dbReference type="InterPro" id="IPR007219">
    <property type="entry name" value="XnlR_reg_dom"/>
</dbReference>
<comment type="subcellular location">
    <subcellularLocation>
        <location evidence="1">Nucleus</location>
    </subcellularLocation>
</comment>
<gene>
    <name evidence="5" type="ORF">MVES_003360</name>
</gene>
<reference evidence="5 6" key="1">
    <citation type="submission" date="2017-10" db="EMBL/GenBank/DDBJ databases">
        <title>A novel species of cold-tolerant Malassezia isolated from bats.</title>
        <authorList>
            <person name="Lorch J.M."/>
            <person name="Palmer J.M."/>
            <person name="Vanderwolf K.J."/>
            <person name="Schmidt K.Z."/>
            <person name="Verant M.L."/>
            <person name="Weller T.J."/>
            <person name="Blehert D.S."/>
        </authorList>
    </citation>
    <scope>NUCLEOTIDE SEQUENCE [LARGE SCALE GENOMIC DNA]</scope>
    <source>
        <strain evidence="5 6">NWHC:44797-103</strain>
    </source>
</reference>
<dbReference type="OrthoDB" id="3362851at2759"/>
<feature type="compositionally biased region" description="Basic and acidic residues" evidence="3">
    <location>
        <begin position="33"/>
        <end position="55"/>
    </location>
</feature>
<organism evidence="5 6">
    <name type="scientific">Malassezia vespertilionis</name>
    <dbReference type="NCBI Taxonomy" id="2020962"/>
    <lineage>
        <taxon>Eukaryota</taxon>
        <taxon>Fungi</taxon>
        <taxon>Dikarya</taxon>
        <taxon>Basidiomycota</taxon>
        <taxon>Ustilaginomycotina</taxon>
        <taxon>Malasseziomycetes</taxon>
        <taxon>Malasseziales</taxon>
        <taxon>Malasseziaceae</taxon>
        <taxon>Malassezia</taxon>
    </lineage>
</organism>
<dbReference type="Proteomes" id="UP000232875">
    <property type="component" value="Unassembled WGS sequence"/>
</dbReference>
<dbReference type="Pfam" id="PF04082">
    <property type="entry name" value="Fungal_trans"/>
    <property type="match status" value="1"/>
</dbReference>
<proteinExistence type="predicted"/>
<dbReference type="GO" id="GO:0008270">
    <property type="term" value="F:zinc ion binding"/>
    <property type="evidence" value="ECO:0007669"/>
    <property type="project" value="InterPro"/>
</dbReference>
<keyword evidence="2" id="KW-0539">Nucleus</keyword>
<feature type="domain" description="Xylanolytic transcriptional activator regulatory" evidence="4">
    <location>
        <begin position="213"/>
        <end position="380"/>
    </location>
</feature>
<dbReference type="InterPro" id="IPR001138">
    <property type="entry name" value="Zn2Cys6_DnaBD"/>
</dbReference>
<dbReference type="GO" id="GO:0006351">
    <property type="term" value="P:DNA-templated transcription"/>
    <property type="evidence" value="ECO:0007669"/>
    <property type="project" value="InterPro"/>
</dbReference>
<dbReference type="InterPro" id="IPR050613">
    <property type="entry name" value="Sec_Metabolite_Reg"/>
</dbReference>
<evidence type="ECO:0000313" key="5">
    <source>
        <dbReference type="EMBL" id="PKI82560.1"/>
    </source>
</evidence>
<evidence type="ECO:0000256" key="2">
    <source>
        <dbReference type="ARBA" id="ARBA00023242"/>
    </source>
</evidence>
<dbReference type="CDD" id="cd00067">
    <property type="entry name" value="GAL4"/>
    <property type="match status" value="1"/>
</dbReference>
<evidence type="ECO:0000256" key="3">
    <source>
        <dbReference type="SAM" id="MobiDB-lite"/>
    </source>
</evidence>
<sequence length="676" mass="77805">MGAERHKQRRPRKNLSCIPCKDRKIKCDRNCRWGDERDDVKPDKGPEPWYEEQKPLKSTVPQPAKHIFLDTLPMLPTILLAELVETDMFRWRKEMQTHLDKLPGWEATLDMVSFYMSNMEPIICCMNSAIFNRQLHDLWVQLTWVYGSAKPKSIAESIAGSLGAAPVPREVQEMLFWTDARNYGLLALLFIIINTVEQVKRSDAAFQQDSLDETTAKPCIYFLQHSNYLEEPTLWTLQTCVLLQHYYFRSSRIALGAAWSATAVHLAKLMGLNRLGSAVKDIMHLQMKQETAEDHMLIGMPWARAFAPGDPPQRELGRKIWSTLVTMDWYKSLHVNFNHMVSDNMNYTDLPLALEDDELERMASMSLETLQNRDRVSPNLYVQHQFRIARVVRDISEISLQRLSQGLSVKLPYEHLLEIDSRLHRILQSLPDVLRFDGVTENTQHIRQIHASHSYLPLQRLFMQASVHSRLLRMHMHFLTDGLEDTQYRYSANTCIASACIVIAVWEELQRAKNPQEILNYMMRWHLMVSALALFYVLEFLAKHPECDGMSEEIRTPKLRHAFIIVTAFLEKLKPFMPFDKYGIQANPIDGLSRYSDHLRAQDQNTKGLRMESGIPAVPMAQRAGLAELEPPAWVESSWTLDDAALLSAIQQWLLGEEGGAGVPGWSTMPLHNTTM</sequence>
<dbReference type="EMBL" id="KZ454994">
    <property type="protein sequence ID" value="PKI82560.1"/>
    <property type="molecule type" value="Genomic_DNA"/>
</dbReference>
<feature type="region of interest" description="Disordered" evidence="3">
    <location>
        <begin position="33"/>
        <end position="57"/>
    </location>
</feature>
<dbReference type="GO" id="GO:0003677">
    <property type="term" value="F:DNA binding"/>
    <property type="evidence" value="ECO:0007669"/>
    <property type="project" value="InterPro"/>
</dbReference>
<dbReference type="AlphaFoldDB" id="A0A2N1J7N8"/>
<protein>
    <recommendedName>
        <fullName evidence="4">Xylanolytic transcriptional activator regulatory domain-containing protein</fullName>
    </recommendedName>
</protein>
<dbReference type="PANTHER" id="PTHR31001">
    <property type="entry name" value="UNCHARACTERIZED TRANSCRIPTIONAL REGULATORY PROTEIN"/>
    <property type="match status" value="1"/>
</dbReference>
<dbReference type="PANTHER" id="PTHR31001:SF76">
    <property type="entry name" value="ZN(2)-C6 FUNGAL-TYPE DOMAIN-CONTAINING PROTEIN"/>
    <property type="match status" value="1"/>
</dbReference>
<evidence type="ECO:0000313" key="6">
    <source>
        <dbReference type="Proteomes" id="UP000232875"/>
    </source>
</evidence>
<dbReference type="GO" id="GO:0005634">
    <property type="term" value="C:nucleus"/>
    <property type="evidence" value="ECO:0007669"/>
    <property type="project" value="UniProtKB-SubCell"/>
</dbReference>
<evidence type="ECO:0000259" key="4">
    <source>
        <dbReference type="Pfam" id="PF04082"/>
    </source>
</evidence>
<accession>A0A2N1J7N8</accession>
<dbReference type="CDD" id="cd12148">
    <property type="entry name" value="fungal_TF_MHR"/>
    <property type="match status" value="1"/>
</dbReference>
<keyword evidence="6" id="KW-1185">Reference proteome</keyword>
<name>A0A2N1J7N8_9BASI</name>
<evidence type="ECO:0000256" key="1">
    <source>
        <dbReference type="ARBA" id="ARBA00004123"/>
    </source>
</evidence>
<dbReference type="GO" id="GO:0000981">
    <property type="term" value="F:DNA-binding transcription factor activity, RNA polymerase II-specific"/>
    <property type="evidence" value="ECO:0007669"/>
    <property type="project" value="InterPro"/>
</dbReference>